<reference evidence="3 4" key="1">
    <citation type="submission" date="2017-04" db="EMBL/GenBank/DDBJ databases">
        <title>Novel microbial lineages endemic to geothermal iron-oxide mats fill important gaps in the evolutionary history of Archaea.</title>
        <authorList>
            <person name="Jay Z.J."/>
            <person name="Beam J.P."/>
            <person name="Dlakic M."/>
            <person name="Rusch D.B."/>
            <person name="Kozubal M.A."/>
            <person name="Inskeep W.P."/>
        </authorList>
    </citation>
    <scope>NUCLEOTIDE SEQUENCE [LARGE SCALE GENOMIC DNA]</scope>
    <source>
        <strain evidence="3">ECH_B_2</strain>
    </source>
</reference>
<proteinExistence type="predicted"/>
<evidence type="ECO:0000313" key="2">
    <source>
        <dbReference type="EMBL" id="PSN93396.1"/>
    </source>
</evidence>
<evidence type="ECO:0000313" key="4">
    <source>
        <dbReference type="Proteomes" id="UP000241284"/>
    </source>
</evidence>
<keyword evidence="1" id="KW-1133">Transmembrane helix</keyword>
<dbReference type="Proteomes" id="UP000241284">
    <property type="component" value="Unassembled WGS sequence"/>
</dbReference>
<evidence type="ECO:0000313" key="3">
    <source>
        <dbReference type="EMBL" id="PSN94371.1"/>
    </source>
</evidence>
<accession>A0A2R6B6T5</accession>
<dbReference type="EMBL" id="NEXH01000050">
    <property type="protein sequence ID" value="PSN93396.1"/>
    <property type="molecule type" value="Genomic_DNA"/>
</dbReference>
<dbReference type="EMBL" id="NEXH01000026">
    <property type="protein sequence ID" value="PSN94371.1"/>
    <property type="molecule type" value="Genomic_DNA"/>
</dbReference>
<dbReference type="AlphaFoldDB" id="A0A2R6B6T5"/>
<keyword evidence="1" id="KW-0812">Transmembrane</keyword>
<keyword evidence="1" id="KW-0472">Membrane</keyword>
<gene>
    <name evidence="3" type="ORF">B9Q06_09515</name>
    <name evidence="2" type="ORF">B9Q06_12085</name>
</gene>
<protein>
    <submittedName>
        <fullName evidence="3">Uncharacterized protein</fullName>
    </submittedName>
</protein>
<organism evidence="3 4">
    <name type="scientific">Candidatus Marsarchaeota G2 archaeon ECH_B_2</name>
    <dbReference type="NCBI Taxonomy" id="1978160"/>
    <lineage>
        <taxon>Archaea</taxon>
        <taxon>Candidatus Marsarchaeota</taxon>
        <taxon>Candidatus Marsarchaeota group 2</taxon>
    </lineage>
</organism>
<name>A0A2R6B6T5_9ARCH</name>
<sequence>MNPKKGVSRALVVGLVVVIVVVAAIAAVVLTSVQIRDVSTASGDLALAAWAGLIFGVVMAAYSIPSR</sequence>
<feature type="transmembrane region" description="Helical" evidence="1">
    <location>
        <begin position="12"/>
        <end position="33"/>
    </location>
</feature>
<comment type="caution">
    <text evidence="3">The sequence shown here is derived from an EMBL/GenBank/DDBJ whole genome shotgun (WGS) entry which is preliminary data.</text>
</comment>
<evidence type="ECO:0000256" key="1">
    <source>
        <dbReference type="SAM" id="Phobius"/>
    </source>
</evidence>
<feature type="transmembrane region" description="Helical" evidence="1">
    <location>
        <begin position="45"/>
        <end position="64"/>
    </location>
</feature>